<dbReference type="AlphaFoldDB" id="A0A0G1KCG8"/>
<dbReference type="Proteomes" id="UP000034032">
    <property type="component" value="Unassembled WGS sequence"/>
</dbReference>
<protein>
    <submittedName>
        <fullName evidence="2">Uncharacterized protein</fullName>
    </submittedName>
</protein>
<organism evidence="2 3">
    <name type="scientific">Candidatus Yanofskybacteria bacterium GW2011_GWA2_44_9</name>
    <dbReference type="NCBI Taxonomy" id="1619025"/>
    <lineage>
        <taxon>Bacteria</taxon>
        <taxon>Candidatus Yanofskyibacteriota</taxon>
    </lineage>
</organism>
<reference evidence="2 3" key="1">
    <citation type="journal article" date="2015" name="Nature">
        <title>rRNA introns, odd ribosomes, and small enigmatic genomes across a large radiation of phyla.</title>
        <authorList>
            <person name="Brown C.T."/>
            <person name="Hug L.A."/>
            <person name="Thomas B.C."/>
            <person name="Sharon I."/>
            <person name="Castelle C.J."/>
            <person name="Singh A."/>
            <person name="Wilkins M.J."/>
            <person name="Williams K.H."/>
            <person name="Banfield J.F."/>
        </authorList>
    </citation>
    <scope>NUCLEOTIDE SEQUENCE [LARGE SCALE GENOMIC DNA]</scope>
</reference>
<proteinExistence type="predicted"/>
<evidence type="ECO:0000313" key="3">
    <source>
        <dbReference type="Proteomes" id="UP000034032"/>
    </source>
</evidence>
<accession>A0A0G1KCG8</accession>
<evidence type="ECO:0000313" key="2">
    <source>
        <dbReference type="EMBL" id="KKT81293.1"/>
    </source>
</evidence>
<name>A0A0G1KCG8_9BACT</name>
<evidence type="ECO:0000256" key="1">
    <source>
        <dbReference type="SAM" id="MobiDB-lite"/>
    </source>
</evidence>
<feature type="region of interest" description="Disordered" evidence="1">
    <location>
        <begin position="1"/>
        <end position="20"/>
    </location>
</feature>
<dbReference type="EMBL" id="LCJR01000022">
    <property type="protein sequence ID" value="KKT81293.1"/>
    <property type="molecule type" value="Genomic_DNA"/>
</dbReference>
<gene>
    <name evidence="2" type="ORF">UW79_C0022G0008</name>
</gene>
<comment type="caution">
    <text evidence="2">The sequence shown here is derived from an EMBL/GenBank/DDBJ whole genome shotgun (WGS) entry which is preliminary data.</text>
</comment>
<sequence length="218" mass="25421">MVNKEKLGEPIGVGGEKKVYQDPKNPDRVVGIFREHIEETPNQIKARFYLTKILHLLFPKNIPDMHWAGSEPNAYQADRKEHDERHATLRDYVLSGEGDKYIGMSVEVKKDLERKADDAFQEHIKDKDVRSFVDRLDELGIRSTDMASVNFSKDPGGNVLYLDTFYVWKRNMYDRLQLFCDFDKLENAFAQLPEADRAKAKNYLSRLKKLYEEESNSK</sequence>